<name>A0ABX7BUP7_9HYPH</name>
<evidence type="ECO:0000313" key="2">
    <source>
        <dbReference type="Proteomes" id="UP000595460"/>
    </source>
</evidence>
<organism evidence="1 2">
    <name type="scientific">Devosia oryziradicis</name>
    <dbReference type="NCBI Taxonomy" id="2801335"/>
    <lineage>
        <taxon>Bacteria</taxon>
        <taxon>Pseudomonadati</taxon>
        <taxon>Pseudomonadota</taxon>
        <taxon>Alphaproteobacteria</taxon>
        <taxon>Hyphomicrobiales</taxon>
        <taxon>Devosiaceae</taxon>
        <taxon>Devosia</taxon>
    </lineage>
</organism>
<dbReference type="Pfam" id="PF09954">
    <property type="entry name" value="DUF2188"/>
    <property type="match status" value="1"/>
</dbReference>
<gene>
    <name evidence="1" type="ORF">JI749_12950</name>
</gene>
<protein>
    <submittedName>
        <fullName evidence="1">DUF2188 domain-containing protein</fullName>
    </submittedName>
</protein>
<dbReference type="Proteomes" id="UP000595460">
    <property type="component" value="Chromosome"/>
</dbReference>
<keyword evidence="2" id="KW-1185">Reference proteome</keyword>
<accession>A0ABX7BUP7</accession>
<reference evidence="1 2" key="1">
    <citation type="submission" date="2021-01" db="EMBL/GenBank/DDBJ databases">
        <title>Genome seq and assembly of Devosia sp. G19.</title>
        <authorList>
            <person name="Chhetri G."/>
        </authorList>
    </citation>
    <scope>NUCLEOTIDE SEQUENCE [LARGE SCALE GENOMIC DNA]</scope>
    <source>
        <strain evidence="1 2">G19</strain>
    </source>
</reference>
<sequence>MSSNHFVVSQRDSVWQFSFRGDVTGPFTSKDDAINAAILAAGKVGNTDVEVVVHDADLLVETVWRTGQDSPAG</sequence>
<dbReference type="InterPro" id="IPR018691">
    <property type="entry name" value="DUF2188"/>
</dbReference>
<evidence type="ECO:0000313" key="1">
    <source>
        <dbReference type="EMBL" id="QQR35267.1"/>
    </source>
</evidence>
<dbReference type="RefSeq" id="WP_201654568.1">
    <property type="nucleotide sequence ID" value="NZ_CP068047.1"/>
</dbReference>
<proteinExistence type="predicted"/>
<dbReference type="EMBL" id="CP068047">
    <property type="protein sequence ID" value="QQR35267.1"/>
    <property type="molecule type" value="Genomic_DNA"/>
</dbReference>